<feature type="transmembrane region" description="Helical" evidence="5">
    <location>
        <begin position="156"/>
        <end position="178"/>
    </location>
</feature>
<name>A0A7R9TMZ9_9VIRI</name>
<comment type="subcellular location">
    <subcellularLocation>
        <location evidence="1">Membrane</location>
        <topology evidence="1">Multi-pass membrane protein</topology>
    </subcellularLocation>
</comment>
<dbReference type="InterPro" id="IPR050186">
    <property type="entry name" value="TPT_transporter"/>
</dbReference>
<sequence length="379" mass="40299">MGGGGGQGARGGMLLAGLYALLNVSASCSIIFANKAVYTFAHFPFPIALTFIHTCFTAVGMKAFRLGGVFVPKPLGWKQVTPMAAVFCGYIASQNLSLRYNTIGFFQIAKIAITPAILLLQWAVYGISQPRDVKLSIAVLCVGVTVATVTDVSVRPVGFVVACGSIFVTALFQIWMGSKQKEFEVSSNQLLDQYTPFAALFMGTLVPLFEPLGYHTKEGEVSIENEGGTLLGWLRDPELFTTRACVLILISSVLGLLVNLSAMLVIQHTSTLTYNVVGHIKTVVVLAGGVLIFGDGMTLKKLTGITVTMTGIVWYSILKMRASAEAKEKEQALRAAKEEMALLGKGSSVTVGGASVAVDDKGNGSETHETMQALLASKV</sequence>
<dbReference type="InterPro" id="IPR004853">
    <property type="entry name" value="Sugar_P_trans_dom"/>
</dbReference>
<evidence type="ECO:0000256" key="4">
    <source>
        <dbReference type="ARBA" id="ARBA00023136"/>
    </source>
</evidence>
<evidence type="ECO:0000256" key="2">
    <source>
        <dbReference type="ARBA" id="ARBA00022692"/>
    </source>
</evidence>
<dbReference type="EMBL" id="HBDZ01008542">
    <property type="protein sequence ID" value="CAD8240271.1"/>
    <property type="molecule type" value="Transcribed_RNA"/>
</dbReference>
<accession>A0A7R9TMZ9</accession>
<feature type="transmembrane region" description="Helical" evidence="5">
    <location>
        <begin position="240"/>
        <end position="260"/>
    </location>
</feature>
<reference evidence="7" key="1">
    <citation type="submission" date="2021-01" db="EMBL/GenBank/DDBJ databases">
        <authorList>
            <person name="Corre E."/>
            <person name="Pelletier E."/>
            <person name="Niang G."/>
            <person name="Scheremetjew M."/>
            <person name="Finn R."/>
            <person name="Kale V."/>
            <person name="Holt S."/>
            <person name="Cochrane G."/>
            <person name="Meng A."/>
            <person name="Brown T."/>
            <person name="Cohen L."/>
        </authorList>
    </citation>
    <scope>NUCLEOTIDE SEQUENCE</scope>
    <source>
        <strain evidence="7">CCMP1413</strain>
    </source>
</reference>
<gene>
    <name evidence="7" type="ORF">PCOL08062_LOCUS6537</name>
</gene>
<feature type="transmembrane region" description="Helical" evidence="5">
    <location>
        <begin position="12"/>
        <end position="33"/>
    </location>
</feature>
<feature type="transmembrane region" description="Helical" evidence="5">
    <location>
        <begin position="76"/>
        <end position="93"/>
    </location>
</feature>
<feature type="transmembrane region" description="Helical" evidence="5">
    <location>
        <begin position="105"/>
        <end position="125"/>
    </location>
</feature>
<keyword evidence="3 5" id="KW-1133">Transmembrane helix</keyword>
<organism evidence="7">
    <name type="scientific">Prasinoderma coloniale</name>
    <dbReference type="NCBI Taxonomy" id="156133"/>
    <lineage>
        <taxon>Eukaryota</taxon>
        <taxon>Viridiplantae</taxon>
        <taxon>Prasinodermophyta</taxon>
        <taxon>Prasinodermophyceae</taxon>
        <taxon>Prasinodermales</taxon>
        <taxon>Prasinodermaceae</taxon>
        <taxon>Prasinoderma</taxon>
    </lineage>
</organism>
<dbReference type="AlphaFoldDB" id="A0A7R9TMZ9"/>
<dbReference type="PANTHER" id="PTHR11132">
    <property type="entry name" value="SOLUTE CARRIER FAMILY 35"/>
    <property type="match status" value="1"/>
</dbReference>
<evidence type="ECO:0000313" key="7">
    <source>
        <dbReference type="EMBL" id="CAD8240271.1"/>
    </source>
</evidence>
<feature type="domain" description="Sugar phosphate transporter" evidence="6">
    <location>
        <begin position="26"/>
        <end position="316"/>
    </location>
</feature>
<feature type="transmembrane region" description="Helical" evidence="5">
    <location>
        <begin position="272"/>
        <end position="293"/>
    </location>
</feature>
<keyword evidence="2 5" id="KW-0812">Transmembrane</keyword>
<dbReference type="GO" id="GO:0016020">
    <property type="term" value="C:membrane"/>
    <property type="evidence" value="ECO:0007669"/>
    <property type="project" value="UniProtKB-SubCell"/>
</dbReference>
<evidence type="ECO:0000256" key="5">
    <source>
        <dbReference type="SAM" id="Phobius"/>
    </source>
</evidence>
<proteinExistence type="predicted"/>
<evidence type="ECO:0000256" key="3">
    <source>
        <dbReference type="ARBA" id="ARBA00022989"/>
    </source>
</evidence>
<dbReference type="Pfam" id="PF03151">
    <property type="entry name" value="TPT"/>
    <property type="match status" value="1"/>
</dbReference>
<evidence type="ECO:0000259" key="6">
    <source>
        <dbReference type="Pfam" id="PF03151"/>
    </source>
</evidence>
<evidence type="ECO:0000256" key="1">
    <source>
        <dbReference type="ARBA" id="ARBA00004141"/>
    </source>
</evidence>
<feature type="transmembrane region" description="Helical" evidence="5">
    <location>
        <begin position="45"/>
        <end position="64"/>
    </location>
</feature>
<keyword evidence="4 5" id="KW-0472">Membrane</keyword>
<protein>
    <recommendedName>
        <fullName evidence="6">Sugar phosphate transporter domain-containing protein</fullName>
    </recommendedName>
</protein>